<evidence type="ECO:0000313" key="1">
    <source>
        <dbReference type="Proteomes" id="UP000790787"/>
    </source>
</evidence>
<sequence>MYNLAKDMSLPWLVRGDFNIIWDEEEKFGGLPVSLNEVNDFRHCINTCNLTNLGFKGSIFTWWNGRVEEDCIFKRLDRFLANMEFQQMLPGIEITDLSKIGSDHSPMMLSCNTATEPVKKAFRFLNFWTKYPTFIDVVKENWQADFAGDPFIIFNHKLKRLKKALSTWSRATYGDIFQKISSLEEVVLVHEAQFERHPTYQNTKFFHALVNGRRKRLQLKRIQNIYGNWLEDKEAIVEEAVNFFKAQFYEDRVPDSFGIIDHVPMMVGTEQNEELVR</sequence>
<dbReference type="Proteomes" id="UP000790787">
    <property type="component" value="Chromosome 22"/>
</dbReference>
<proteinExistence type="predicted"/>
<gene>
    <name evidence="2" type="primary">LOC142175900</name>
</gene>
<accession>A0AC58TP55</accession>
<name>A0AC58TP55_TOBAC</name>
<evidence type="ECO:0000313" key="2">
    <source>
        <dbReference type="RefSeq" id="XP_075099007.1"/>
    </source>
</evidence>
<reference evidence="2" key="2">
    <citation type="submission" date="2025-08" db="UniProtKB">
        <authorList>
            <consortium name="RefSeq"/>
        </authorList>
    </citation>
    <scope>IDENTIFICATION</scope>
    <source>
        <tissue evidence="2">Leaf</tissue>
    </source>
</reference>
<reference evidence="1" key="1">
    <citation type="journal article" date="2014" name="Nat. Commun.">
        <title>The tobacco genome sequence and its comparison with those of tomato and potato.</title>
        <authorList>
            <person name="Sierro N."/>
            <person name="Battey J.N."/>
            <person name="Ouadi S."/>
            <person name="Bakaher N."/>
            <person name="Bovet L."/>
            <person name="Willig A."/>
            <person name="Goepfert S."/>
            <person name="Peitsch M.C."/>
            <person name="Ivanov N.V."/>
        </authorList>
    </citation>
    <scope>NUCLEOTIDE SEQUENCE [LARGE SCALE GENOMIC DNA]</scope>
</reference>
<dbReference type="RefSeq" id="XP_075099007.1">
    <property type="nucleotide sequence ID" value="XM_075242906.1"/>
</dbReference>
<organism evidence="1 2">
    <name type="scientific">Nicotiana tabacum</name>
    <name type="common">Common tobacco</name>
    <dbReference type="NCBI Taxonomy" id="4097"/>
    <lineage>
        <taxon>Eukaryota</taxon>
        <taxon>Viridiplantae</taxon>
        <taxon>Streptophyta</taxon>
        <taxon>Embryophyta</taxon>
        <taxon>Tracheophyta</taxon>
        <taxon>Spermatophyta</taxon>
        <taxon>Magnoliopsida</taxon>
        <taxon>eudicotyledons</taxon>
        <taxon>Gunneridae</taxon>
        <taxon>Pentapetalae</taxon>
        <taxon>asterids</taxon>
        <taxon>lamiids</taxon>
        <taxon>Solanales</taxon>
        <taxon>Solanaceae</taxon>
        <taxon>Nicotianoideae</taxon>
        <taxon>Nicotianeae</taxon>
        <taxon>Nicotiana</taxon>
    </lineage>
</organism>
<protein>
    <submittedName>
        <fullName evidence="2">Uncharacterized protein LOC142175900</fullName>
    </submittedName>
</protein>
<keyword evidence="1" id="KW-1185">Reference proteome</keyword>